<dbReference type="Proteomes" id="UP000799770">
    <property type="component" value="Unassembled WGS sequence"/>
</dbReference>
<protein>
    <submittedName>
        <fullName evidence="2">Uncharacterized protein</fullName>
    </submittedName>
</protein>
<name>A0A6A5YX95_9PLEO</name>
<sequence length="215" mass="23479">MCECWLIGIWLRQLVAMKYSRPTLSTRIVYLHHLTPPAPGSSTTVSYGTLRDPGSFLESVIQVEKTPPLCPPVIDYTVVILSVVWESRPVVVIAGLYEWHACVRVADYIVGARKEEPSILAEVDELPILLVAKALSVVVFVGIHEVNPPRIEGGFNLNFGDGLVDQRVQPDSRCIDGLSDVDGQGLFGTVLVRSTGLVLIVEETGIASNDKHCFG</sequence>
<evidence type="ECO:0000313" key="2">
    <source>
        <dbReference type="EMBL" id="KAF2110761.1"/>
    </source>
</evidence>
<evidence type="ECO:0000256" key="1">
    <source>
        <dbReference type="SAM" id="SignalP"/>
    </source>
</evidence>
<feature type="chain" id="PRO_5025605231" evidence="1">
    <location>
        <begin position="17"/>
        <end position="215"/>
    </location>
</feature>
<dbReference type="AlphaFoldDB" id="A0A6A5YX95"/>
<organism evidence="2 3">
    <name type="scientific">Lophiotrema nucula</name>
    <dbReference type="NCBI Taxonomy" id="690887"/>
    <lineage>
        <taxon>Eukaryota</taxon>
        <taxon>Fungi</taxon>
        <taxon>Dikarya</taxon>
        <taxon>Ascomycota</taxon>
        <taxon>Pezizomycotina</taxon>
        <taxon>Dothideomycetes</taxon>
        <taxon>Pleosporomycetidae</taxon>
        <taxon>Pleosporales</taxon>
        <taxon>Lophiotremataceae</taxon>
        <taxon>Lophiotrema</taxon>
    </lineage>
</organism>
<evidence type="ECO:0000313" key="3">
    <source>
        <dbReference type="Proteomes" id="UP000799770"/>
    </source>
</evidence>
<keyword evidence="1" id="KW-0732">Signal</keyword>
<gene>
    <name evidence="2" type="ORF">BDV96DRAFT_603823</name>
</gene>
<accession>A0A6A5YX95</accession>
<proteinExistence type="predicted"/>
<keyword evidence="3" id="KW-1185">Reference proteome</keyword>
<dbReference type="EMBL" id="ML977337">
    <property type="protein sequence ID" value="KAF2110761.1"/>
    <property type="molecule type" value="Genomic_DNA"/>
</dbReference>
<reference evidence="2" key="1">
    <citation type="journal article" date="2020" name="Stud. Mycol.">
        <title>101 Dothideomycetes genomes: a test case for predicting lifestyles and emergence of pathogens.</title>
        <authorList>
            <person name="Haridas S."/>
            <person name="Albert R."/>
            <person name="Binder M."/>
            <person name="Bloem J."/>
            <person name="Labutti K."/>
            <person name="Salamov A."/>
            <person name="Andreopoulos B."/>
            <person name="Baker S."/>
            <person name="Barry K."/>
            <person name="Bills G."/>
            <person name="Bluhm B."/>
            <person name="Cannon C."/>
            <person name="Castanera R."/>
            <person name="Culley D."/>
            <person name="Daum C."/>
            <person name="Ezra D."/>
            <person name="Gonzalez J."/>
            <person name="Henrissat B."/>
            <person name="Kuo A."/>
            <person name="Liang C."/>
            <person name="Lipzen A."/>
            <person name="Lutzoni F."/>
            <person name="Magnuson J."/>
            <person name="Mondo S."/>
            <person name="Nolan M."/>
            <person name="Ohm R."/>
            <person name="Pangilinan J."/>
            <person name="Park H.-J."/>
            <person name="Ramirez L."/>
            <person name="Alfaro M."/>
            <person name="Sun H."/>
            <person name="Tritt A."/>
            <person name="Yoshinaga Y."/>
            <person name="Zwiers L.-H."/>
            <person name="Turgeon B."/>
            <person name="Goodwin S."/>
            <person name="Spatafora J."/>
            <person name="Crous P."/>
            <person name="Grigoriev I."/>
        </authorList>
    </citation>
    <scope>NUCLEOTIDE SEQUENCE</scope>
    <source>
        <strain evidence="2">CBS 627.86</strain>
    </source>
</reference>
<feature type="signal peptide" evidence="1">
    <location>
        <begin position="1"/>
        <end position="16"/>
    </location>
</feature>